<name>A0ABY3CCF4_9GAMM</name>
<comment type="caution">
    <text evidence="2">The sequence shown here is derived from an EMBL/GenBank/DDBJ whole genome shotgun (WGS) entry which is preliminary data.</text>
</comment>
<feature type="signal peptide" evidence="1">
    <location>
        <begin position="1"/>
        <end position="21"/>
    </location>
</feature>
<keyword evidence="3" id="KW-1185">Reference proteome</keyword>
<sequence>MNIITSFSFIFLLITSTSAFSYTYKCKNDAGKIVYSGSACPLDQSEMNAETIAINGQRRLTADQIQIIQQHDEEARVARQLKAERLKSMTVFELRELEAEKSRLHKKISQKNH</sequence>
<gene>
    <name evidence="2" type="ORF">EKO24_006820</name>
</gene>
<proteinExistence type="predicted"/>
<dbReference type="RefSeq" id="WP_127027392.1">
    <property type="nucleotide sequence ID" value="NZ_RYFG02000061.1"/>
</dbReference>
<reference evidence="2 3" key="1">
    <citation type="journal article" date="2019" name="Antonie Van Leeuwenhoek">
        <title>Description of 'Ca. Methylobacter oryzae' KRF1, a novel species from the environmentally important Methylobacter clade 2.</title>
        <authorList>
            <person name="Khatri K."/>
            <person name="Mohite J.A."/>
            <person name="Pandit P.S."/>
            <person name="Bahulikar R."/>
            <person name="Rahalkar M.C."/>
        </authorList>
    </citation>
    <scope>NUCLEOTIDE SEQUENCE [LARGE SCALE GENOMIC DNA]</scope>
    <source>
        <strain evidence="2 3">KRF1</strain>
    </source>
</reference>
<feature type="chain" id="PRO_5045267225" description="DUF4124 domain-containing protein" evidence="1">
    <location>
        <begin position="22"/>
        <end position="113"/>
    </location>
</feature>
<evidence type="ECO:0008006" key="4">
    <source>
        <dbReference type="Google" id="ProtNLM"/>
    </source>
</evidence>
<dbReference type="EMBL" id="RYFG02000061">
    <property type="protein sequence ID" value="TRW98986.1"/>
    <property type="molecule type" value="Genomic_DNA"/>
</dbReference>
<dbReference type="Proteomes" id="UP000733744">
    <property type="component" value="Unassembled WGS sequence"/>
</dbReference>
<evidence type="ECO:0000256" key="1">
    <source>
        <dbReference type="SAM" id="SignalP"/>
    </source>
</evidence>
<keyword evidence="1" id="KW-0732">Signal</keyword>
<evidence type="ECO:0000313" key="2">
    <source>
        <dbReference type="EMBL" id="TRW98986.1"/>
    </source>
</evidence>
<protein>
    <recommendedName>
        <fullName evidence="4">DUF4124 domain-containing protein</fullName>
    </recommendedName>
</protein>
<organism evidence="2 3">
    <name type="scientific">Candidatus Methylobacter oryzae</name>
    <dbReference type="NCBI Taxonomy" id="2497749"/>
    <lineage>
        <taxon>Bacteria</taxon>
        <taxon>Pseudomonadati</taxon>
        <taxon>Pseudomonadota</taxon>
        <taxon>Gammaproteobacteria</taxon>
        <taxon>Methylococcales</taxon>
        <taxon>Methylococcaceae</taxon>
        <taxon>Methylobacter</taxon>
    </lineage>
</organism>
<evidence type="ECO:0000313" key="3">
    <source>
        <dbReference type="Proteomes" id="UP000733744"/>
    </source>
</evidence>
<accession>A0ABY3CCF4</accession>